<evidence type="ECO:0000256" key="1">
    <source>
        <dbReference type="ARBA" id="ARBA00004651"/>
    </source>
</evidence>
<dbReference type="CDD" id="cd06173">
    <property type="entry name" value="MFS_MefA_like"/>
    <property type="match status" value="1"/>
</dbReference>
<keyword evidence="9" id="KW-1185">Reference proteome</keyword>
<keyword evidence="5 7" id="KW-0472">Membrane</keyword>
<feature type="transmembrane region" description="Helical" evidence="7">
    <location>
        <begin position="123"/>
        <end position="146"/>
    </location>
</feature>
<keyword evidence="3 7" id="KW-0812">Transmembrane</keyword>
<evidence type="ECO:0000256" key="3">
    <source>
        <dbReference type="ARBA" id="ARBA00022692"/>
    </source>
</evidence>
<dbReference type="RefSeq" id="WP_244405964.1">
    <property type="nucleotide sequence ID" value="NZ_JBICBM010000010.1"/>
</dbReference>
<gene>
    <name evidence="8" type="ORF">ACF1HC_21700</name>
</gene>
<sequence length="445" mass="45304">MTAGSASSETATPITPPEPGVALRGNRSFRAYWADEAVTLAGTSVHGIALPVVAVLELDASPSQVSLLAAAETVPAFVLALPAGVAGDRCPKKRIMIGTDLAAAAVVAVVPVCWAAEVQSVPVLYAVAPLLGALTVLHQAASIAIVPEIVDRSHMHPANARIAGAFSLADMTGTYGGTLVVGLVGAVRAPWGNAASYLISAWCASRIRPSSRVRQQAAVRPGGVVVAIREGVGYVMRDPIQRPLVLSLAGHAYADGIVTTYVAYTLLTRLDSGSTGLGLVMGVTAAGGLAGAVLATRLVDRYGPARVMLAGFLAYALCGVPLLVARPGPVWLGVIALAGAVRTAAAVAAGTTQRSLRQQLCPPELRSRAQQTSVWLVTGVRPAAALSAGGIAAGVSVHAALLVGTALYLVPAGLLWSSPVRRLPAMPTPAPTPAHAPAKDDVHVR</sequence>
<dbReference type="Proteomes" id="UP001603418">
    <property type="component" value="Unassembled WGS sequence"/>
</dbReference>
<feature type="transmembrane region" description="Helical" evidence="7">
    <location>
        <begin position="330"/>
        <end position="352"/>
    </location>
</feature>
<dbReference type="PANTHER" id="PTHR23513:SF6">
    <property type="entry name" value="MAJOR FACILITATOR SUPERFAMILY ASSOCIATED DOMAIN-CONTAINING PROTEIN"/>
    <property type="match status" value="1"/>
</dbReference>
<reference evidence="8 9" key="1">
    <citation type="submission" date="2024-10" db="EMBL/GenBank/DDBJ databases">
        <title>The Natural Products Discovery Center: Release of the First 8490 Sequenced Strains for Exploring Actinobacteria Biosynthetic Diversity.</title>
        <authorList>
            <person name="Kalkreuter E."/>
            <person name="Kautsar S.A."/>
            <person name="Yang D."/>
            <person name="Bader C.D."/>
            <person name="Teijaro C.N."/>
            <person name="Fluegel L."/>
            <person name="Davis C.M."/>
            <person name="Simpson J.R."/>
            <person name="Lauterbach L."/>
            <person name="Steele A.D."/>
            <person name="Gui C."/>
            <person name="Meng S."/>
            <person name="Li G."/>
            <person name="Viehrig K."/>
            <person name="Ye F."/>
            <person name="Su P."/>
            <person name="Kiefer A.F."/>
            <person name="Nichols A."/>
            <person name="Cepeda A.J."/>
            <person name="Yan W."/>
            <person name="Fan B."/>
            <person name="Jiang Y."/>
            <person name="Adhikari A."/>
            <person name="Zheng C.-J."/>
            <person name="Schuster L."/>
            <person name="Cowan T.M."/>
            <person name="Smanski M.J."/>
            <person name="Chevrette M.G."/>
            <person name="De Carvalho L.P.S."/>
            <person name="Shen B."/>
        </authorList>
    </citation>
    <scope>NUCLEOTIDE SEQUENCE [LARGE SCALE GENOMIC DNA]</scope>
    <source>
        <strain evidence="8 9">NPDC013366</strain>
    </source>
</reference>
<evidence type="ECO:0000256" key="4">
    <source>
        <dbReference type="ARBA" id="ARBA00022989"/>
    </source>
</evidence>
<keyword evidence="2" id="KW-1003">Cell membrane</keyword>
<evidence type="ECO:0000313" key="8">
    <source>
        <dbReference type="EMBL" id="MFF9884196.1"/>
    </source>
</evidence>
<accession>A0ABW6YZ91</accession>
<evidence type="ECO:0000256" key="2">
    <source>
        <dbReference type="ARBA" id="ARBA00022475"/>
    </source>
</evidence>
<feature type="transmembrane region" description="Helical" evidence="7">
    <location>
        <begin position="307"/>
        <end position="324"/>
    </location>
</feature>
<proteinExistence type="predicted"/>
<comment type="caution">
    <text evidence="8">The sequence shown here is derived from an EMBL/GenBank/DDBJ whole genome shotgun (WGS) entry which is preliminary data.</text>
</comment>
<dbReference type="PANTHER" id="PTHR23513">
    <property type="entry name" value="INTEGRAL MEMBRANE EFFLUX PROTEIN-RELATED"/>
    <property type="match status" value="1"/>
</dbReference>
<keyword evidence="4 7" id="KW-1133">Transmembrane helix</keyword>
<dbReference type="SUPFAM" id="SSF103473">
    <property type="entry name" value="MFS general substrate transporter"/>
    <property type="match status" value="1"/>
</dbReference>
<feature type="transmembrane region" description="Helical" evidence="7">
    <location>
        <begin position="244"/>
        <end position="264"/>
    </location>
</feature>
<protein>
    <submittedName>
        <fullName evidence="8">MFS transporter</fullName>
    </submittedName>
</protein>
<evidence type="ECO:0000313" key="9">
    <source>
        <dbReference type="Proteomes" id="UP001603418"/>
    </source>
</evidence>
<organism evidence="8 9">
    <name type="scientific">Streptomyces eurythermus</name>
    <dbReference type="NCBI Taxonomy" id="42237"/>
    <lineage>
        <taxon>Bacteria</taxon>
        <taxon>Bacillati</taxon>
        <taxon>Actinomycetota</taxon>
        <taxon>Actinomycetes</taxon>
        <taxon>Kitasatosporales</taxon>
        <taxon>Streptomycetaceae</taxon>
        <taxon>Streptomyces</taxon>
    </lineage>
</organism>
<evidence type="ECO:0000256" key="7">
    <source>
        <dbReference type="SAM" id="Phobius"/>
    </source>
</evidence>
<dbReference type="Pfam" id="PF07690">
    <property type="entry name" value="MFS_1"/>
    <property type="match status" value="1"/>
</dbReference>
<feature type="transmembrane region" description="Helical" evidence="7">
    <location>
        <begin position="399"/>
        <end position="416"/>
    </location>
</feature>
<name>A0ABW6YZ91_9ACTN</name>
<feature type="transmembrane region" description="Helical" evidence="7">
    <location>
        <begin position="276"/>
        <end position="295"/>
    </location>
</feature>
<feature type="transmembrane region" description="Helical" evidence="7">
    <location>
        <begin position="65"/>
        <end position="85"/>
    </location>
</feature>
<feature type="transmembrane region" description="Helical" evidence="7">
    <location>
        <begin position="97"/>
        <end position="117"/>
    </location>
</feature>
<feature type="compositionally biased region" description="Polar residues" evidence="6">
    <location>
        <begin position="1"/>
        <end position="13"/>
    </location>
</feature>
<dbReference type="EMBL" id="JBICBM010000010">
    <property type="protein sequence ID" value="MFF9884196.1"/>
    <property type="molecule type" value="Genomic_DNA"/>
</dbReference>
<dbReference type="InterPro" id="IPR011701">
    <property type="entry name" value="MFS"/>
</dbReference>
<dbReference type="InterPro" id="IPR036259">
    <property type="entry name" value="MFS_trans_sf"/>
</dbReference>
<dbReference type="Gene3D" id="1.20.1250.20">
    <property type="entry name" value="MFS general substrate transporter like domains"/>
    <property type="match status" value="2"/>
</dbReference>
<evidence type="ECO:0000256" key="6">
    <source>
        <dbReference type="SAM" id="MobiDB-lite"/>
    </source>
</evidence>
<evidence type="ECO:0000256" key="5">
    <source>
        <dbReference type="ARBA" id="ARBA00023136"/>
    </source>
</evidence>
<comment type="subcellular location">
    <subcellularLocation>
        <location evidence="1">Cell membrane</location>
        <topology evidence="1">Multi-pass membrane protein</topology>
    </subcellularLocation>
</comment>
<feature type="region of interest" description="Disordered" evidence="6">
    <location>
        <begin position="1"/>
        <end position="20"/>
    </location>
</feature>